<dbReference type="GeneID" id="25796678"/>
<dbReference type="PANTHER" id="PTHR37535">
    <property type="entry name" value="FLUG DOMAIN PROTEIN"/>
    <property type="match status" value="1"/>
</dbReference>
<accession>G9NB47</accession>
<dbReference type="InterPro" id="IPR021842">
    <property type="entry name" value="DUF3435"/>
</dbReference>
<gene>
    <name evidence="2" type="ORF">TRIVIDRAFT_65122</name>
</gene>
<feature type="region of interest" description="Disordered" evidence="1">
    <location>
        <begin position="848"/>
        <end position="873"/>
    </location>
</feature>
<keyword evidence="3" id="KW-1185">Reference proteome</keyword>
<dbReference type="AlphaFoldDB" id="G9NB47"/>
<evidence type="ECO:0000256" key="1">
    <source>
        <dbReference type="SAM" id="MobiDB-lite"/>
    </source>
</evidence>
<dbReference type="OMA" id="IERECKH"/>
<comment type="caution">
    <text evidence="2">The sequence shown here is derived from an EMBL/GenBank/DDBJ whole genome shotgun (WGS) entry which is preliminary data.</text>
</comment>
<dbReference type="Proteomes" id="UP000007115">
    <property type="component" value="Unassembled WGS sequence"/>
</dbReference>
<reference evidence="2 3" key="1">
    <citation type="journal article" date="2011" name="Genome Biol.">
        <title>Comparative genome sequence analysis underscores mycoparasitism as the ancestral life style of Trichoderma.</title>
        <authorList>
            <person name="Kubicek C.P."/>
            <person name="Herrera-Estrella A."/>
            <person name="Seidl-Seiboth V."/>
            <person name="Martinez D.A."/>
            <person name="Druzhinina I.S."/>
            <person name="Thon M."/>
            <person name="Zeilinger S."/>
            <person name="Casas-Flores S."/>
            <person name="Horwitz B.A."/>
            <person name="Mukherjee P.K."/>
            <person name="Mukherjee M."/>
            <person name="Kredics L."/>
            <person name="Alcaraz L.D."/>
            <person name="Aerts A."/>
            <person name="Antal Z."/>
            <person name="Atanasova L."/>
            <person name="Cervantes-Badillo M.G."/>
            <person name="Challacombe J."/>
            <person name="Chertkov O."/>
            <person name="McCluskey K."/>
            <person name="Coulpier F."/>
            <person name="Deshpande N."/>
            <person name="von Doehren H."/>
            <person name="Ebbole D.J."/>
            <person name="Esquivel-Naranjo E.U."/>
            <person name="Fekete E."/>
            <person name="Flipphi M."/>
            <person name="Glaser F."/>
            <person name="Gomez-Rodriguez E.Y."/>
            <person name="Gruber S."/>
            <person name="Han C."/>
            <person name="Henrissat B."/>
            <person name="Hermosa R."/>
            <person name="Hernandez-Onate M."/>
            <person name="Karaffa L."/>
            <person name="Kosti I."/>
            <person name="Le Crom S."/>
            <person name="Lindquist E."/>
            <person name="Lucas S."/>
            <person name="Luebeck M."/>
            <person name="Luebeck P.S."/>
            <person name="Margeot A."/>
            <person name="Metz B."/>
            <person name="Misra M."/>
            <person name="Nevalainen H."/>
            <person name="Omann M."/>
            <person name="Packer N."/>
            <person name="Perrone G."/>
            <person name="Uresti-Rivera E.E."/>
            <person name="Salamov A."/>
            <person name="Schmoll M."/>
            <person name="Seiboth B."/>
            <person name="Shapiro H."/>
            <person name="Sukno S."/>
            <person name="Tamayo-Ramos J.A."/>
            <person name="Tisch D."/>
            <person name="Wiest A."/>
            <person name="Wilkinson H.H."/>
            <person name="Zhang M."/>
            <person name="Coutinho P.M."/>
            <person name="Kenerley C.M."/>
            <person name="Monte E."/>
            <person name="Baker S.E."/>
            <person name="Grigoriev I.V."/>
        </authorList>
    </citation>
    <scope>NUCLEOTIDE SEQUENCE [LARGE SCALE GENOMIC DNA]</scope>
    <source>
        <strain evidence="3">Gv29-8 / FGSC 10586</strain>
    </source>
</reference>
<organism evidence="2 3">
    <name type="scientific">Hypocrea virens (strain Gv29-8 / FGSC 10586)</name>
    <name type="common">Gliocladium virens</name>
    <name type="synonym">Trichoderma virens</name>
    <dbReference type="NCBI Taxonomy" id="413071"/>
    <lineage>
        <taxon>Eukaryota</taxon>
        <taxon>Fungi</taxon>
        <taxon>Dikarya</taxon>
        <taxon>Ascomycota</taxon>
        <taxon>Pezizomycotina</taxon>
        <taxon>Sordariomycetes</taxon>
        <taxon>Hypocreomycetidae</taxon>
        <taxon>Hypocreales</taxon>
        <taxon>Hypocreaceae</taxon>
        <taxon>Trichoderma</taxon>
    </lineage>
</organism>
<protein>
    <submittedName>
        <fullName evidence="2">Uncharacterized protein</fullName>
    </submittedName>
</protein>
<sequence length="873" mass="98352">MAANGGLSHPSTSLLQDFPSLWLSSTPPIVRILRSFHSGKMPATSQAEKRRLRFAANQAKLSPEQLELQRLQNHASSERFQTANTIYALRQAKRWFTEFMKDQYPEVDVVPAYFTPGASLPATSLLKQYARYLVRSRVGGLNEKLSVKTVNHYMAMIMSIIERECKHDSLTAIRREVNNFVHNDLINQEGIRTAMHTKSVAHTEDVTFILSKLYSPEYLNRFPDMRTVLNLTLYIVLVVDLCGRGSEIARNPSRPVHQCLHWEDVEFYTFQRIDDNEFDIRVNIKVRWSKGQTADESRYHTVPFTSLLPPSMALEDTLRLLLTLALIDGVFDYGITTWEDLASLRLPPHIAKTGRRIAIKKEFLSVPVLRKMDQKHRLTTDPVLTVDMQAHIRKLGQYCGLENRLVAYCFRRGAAYTLATFSNDSNGSPGAPGTANTLDAELGAMAESMVEPHLLDDTAWDEATALEEERLSELTSAKCQTEETIDQNAELPTDGVQKTTNNALQSETDDPSMALHGAPDHIVGKGIGRIKMKGVSAYNDMLADIKGAGDDEAALCGVMMSWFKVTHGIDTFWAGQEPLPGTYACRFCGIDLVEVHHPDEHCYKCSQKDAIQRATSLRDGIFPLNQPCQYQVCGHGDQLYEFVTCGKTFTTIKEQGDHMRSHVRTMQKTGANGDKVPTCFFGGCAKNPEGGRIRRDGPDFDSFDDLLDHVWSVHHVYTVKSNEVKFCEYCQTWLIEPLEWRSHAERHLNDARNVVAKHGYTGVTVGRAIVPRICPFCFHDEQSPTQKRIATHASFYDLSTHISLHLEDHEKQAEERTCPCFPAMCTKAEKMDSTKLRTHLEIVHGIEAKTKTTAKRRANTDDSAGSRTRAKNN</sequence>
<dbReference type="eggNOG" id="ENOG502SJ90">
    <property type="taxonomic scope" value="Eukaryota"/>
</dbReference>
<evidence type="ECO:0000313" key="2">
    <source>
        <dbReference type="EMBL" id="EHK16055.1"/>
    </source>
</evidence>
<evidence type="ECO:0000313" key="3">
    <source>
        <dbReference type="Proteomes" id="UP000007115"/>
    </source>
</evidence>
<dbReference type="PANTHER" id="PTHR37535:SF3">
    <property type="entry name" value="FLUG DOMAIN-CONTAINING PROTEIN"/>
    <property type="match status" value="1"/>
</dbReference>
<name>G9NB47_HYPVG</name>
<dbReference type="InParanoid" id="G9NB47"/>
<dbReference type="VEuPathDB" id="FungiDB:TRIVIDRAFT_65122"/>
<dbReference type="EMBL" id="ABDF02000091">
    <property type="protein sequence ID" value="EHK16055.1"/>
    <property type="molecule type" value="Genomic_DNA"/>
</dbReference>
<dbReference type="HOGENOM" id="CLU_297722_0_0_1"/>
<dbReference type="OrthoDB" id="4899734at2759"/>
<proteinExistence type="predicted"/>
<dbReference type="RefSeq" id="XP_013950257.1">
    <property type="nucleotide sequence ID" value="XM_014094782.1"/>
</dbReference>
<dbReference type="Pfam" id="PF11917">
    <property type="entry name" value="DUF3435"/>
    <property type="match status" value="1"/>
</dbReference>